<name>A0A0P7GKY3_9EURY</name>
<sequence length="89" mass="9546">MGEFDVDRALSTADRLVTLAEGTETPAQLHVVGGLLLLANRERDDDDLATNFQSVIDPVASDLDGDRDEVAENLLEGDTDGSATQTEEE</sequence>
<dbReference type="Proteomes" id="UP000050535">
    <property type="component" value="Unassembled WGS sequence"/>
</dbReference>
<dbReference type="RefSeq" id="WP_054585008.1">
    <property type="nucleotide sequence ID" value="NZ_LGUC01000002.1"/>
</dbReference>
<proteinExistence type="predicted"/>
<dbReference type="STRING" id="699431.SY89_03503"/>
<reference evidence="2" key="1">
    <citation type="submission" date="2013-11" db="EMBL/GenBank/DDBJ databases">
        <authorList>
            <person name="Hoang H.T."/>
            <person name="Killian M.L."/>
            <person name="Madson D.M."/>
            <person name="Arruda P.H.E."/>
            <person name="Sun D."/>
            <person name="Schwartz K.J."/>
            <person name="Yoon K."/>
        </authorList>
    </citation>
    <scope>NUCLEOTIDE SEQUENCE [LARGE SCALE GENOMIC DNA]</scope>
    <source>
        <strain evidence="2">CDK2</strain>
    </source>
</reference>
<keyword evidence="2" id="KW-1185">Reference proteome</keyword>
<evidence type="ECO:0000313" key="2">
    <source>
        <dbReference type="Proteomes" id="UP000050535"/>
    </source>
</evidence>
<comment type="caution">
    <text evidence="1">The sequence shown here is derived from an EMBL/GenBank/DDBJ whole genome shotgun (WGS) entry which is preliminary data.</text>
</comment>
<protein>
    <submittedName>
        <fullName evidence="1">Uncharacterized protein</fullName>
    </submittedName>
</protein>
<organism evidence="1 2">
    <name type="scientific">Halolamina pelagica</name>
    <dbReference type="NCBI Taxonomy" id="699431"/>
    <lineage>
        <taxon>Archaea</taxon>
        <taxon>Methanobacteriati</taxon>
        <taxon>Methanobacteriota</taxon>
        <taxon>Stenosarchaea group</taxon>
        <taxon>Halobacteria</taxon>
        <taxon>Halobacteriales</taxon>
        <taxon>Haloferacaceae</taxon>
    </lineage>
</organism>
<gene>
    <name evidence="1" type="ORF">SY89_03503</name>
</gene>
<dbReference type="AlphaFoldDB" id="A0A0P7GKY3"/>
<dbReference type="EMBL" id="LGUC01000002">
    <property type="protein sequence ID" value="KPN29269.1"/>
    <property type="molecule type" value="Genomic_DNA"/>
</dbReference>
<evidence type="ECO:0000313" key="1">
    <source>
        <dbReference type="EMBL" id="KPN29269.1"/>
    </source>
</evidence>
<accession>A0A0P7GKY3</accession>